<protein>
    <submittedName>
        <fullName evidence="1">Uncharacterized protein</fullName>
    </submittedName>
</protein>
<dbReference type="AlphaFoldDB" id="A0AB39MPI8"/>
<accession>A0AB39MPI8</accession>
<organism evidence="1">
    <name type="scientific">Streptomyces sp. R08</name>
    <dbReference type="NCBI Taxonomy" id="3238624"/>
    <lineage>
        <taxon>Bacteria</taxon>
        <taxon>Bacillati</taxon>
        <taxon>Actinomycetota</taxon>
        <taxon>Actinomycetes</taxon>
        <taxon>Kitasatosporales</taxon>
        <taxon>Streptomycetaceae</taxon>
        <taxon>Streptomyces</taxon>
    </lineage>
</organism>
<proteinExistence type="predicted"/>
<evidence type="ECO:0000313" key="1">
    <source>
        <dbReference type="EMBL" id="XDQ07211.1"/>
    </source>
</evidence>
<gene>
    <name evidence="1" type="ORF">AB5J58_46585</name>
</gene>
<dbReference type="EMBL" id="CP163431">
    <property type="protein sequence ID" value="XDQ07211.1"/>
    <property type="molecule type" value="Genomic_DNA"/>
</dbReference>
<reference evidence="1" key="1">
    <citation type="submission" date="2024-07" db="EMBL/GenBank/DDBJ databases">
        <authorList>
            <person name="Yu S.T."/>
        </authorList>
    </citation>
    <scope>NUCLEOTIDE SEQUENCE</scope>
    <source>
        <strain evidence="1">R08</strain>
    </source>
</reference>
<name>A0AB39MPI8_9ACTN</name>
<sequence>MSPEAVSDDVLGVCRSEGLAPEADVEAFADRFTAMVDGVAM</sequence>
<dbReference type="RefSeq" id="WP_369192013.1">
    <property type="nucleotide sequence ID" value="NZ_CP163431.1"/>
</dbReference>